<organism evidence="5 6">
    <name type="scientific">Shewanella corallii</name>
    <dbReference type="NCBI Taxonomy" id="560080"/>
    <lineage>
        <taxon>Bacteria</taxon>
        <taxon>Pseudomonadati</taxon>
        <taxon>Pseudomonadota</taxon>
        <taxon>Gammaproteobacteria</taxon>
        <taxon>Alteromonadales</taxon>
        <taxon>Shewanellaceae</taxon>
        <taxon>Shewanella</taxon>
    </lineage>
</organism>
<comment type="similarity">
    <text evidence="1">Belongs to the ATP-dependent AMP-binding enzyme family.</text>
</comment>
<evidence type="ECO:0000256" key="1">
    <source>
        <dbReference type="ARBA" id="ARBA00006432"/>
    </source>
</evidence>
<dbReference type="InterPro" id="IPR042099">
    <property type="entry name" value="ANL_N_sf"/>
</dbReference>
<dbReference type="EMBL" id="JAKIKT010000014">
    <property type="protein sequence ID" value="MCL2916357.1"/>
    <property type="molecule type" value="Genomic_DNA"/>
</dbReference>
<dbReference type="RefSeq" id="WP_249250901.1">
    <property type="nucleotide sequence ID" value="NZ_JAKIKT010000014.1"/>
</dbReference>
<proteinExistence type="inferred from homology"/>
<feature type="domain" description="AMP-binding enzyme C-terminal" evidence="4">
    <location>
        <begin position="436"/>
        <end position="511"/>
    </location>
</feature>
<keyword evidence="2 5" id="KW-0436">Ligase</keyword>
<dbReference type="InterPro" id="IPR000873">
    <property type="entry name" value="AMP-dep_synth/lig_dom"/>
</dbReference>
<dbReference type="PANTHER" id="PTHR43201">
    <property type="entry name" value="ACYL-COA SYNTHETASE"/>
    <property type="match status" value="1"/>
</dbReference>
<dbReference type="Gene3D" id="3.40.50.12780">
    <property type="entry name" value="N-terminal domain of ligase-like"/>
    <property type="match status" value="1"/>
</dbReference>
<dbReference type="InterPro" id="IPR025110">
    <property type="entry name" value="AMP-bd_C"/>
</dbReference>
<evidence type="ECO:0000313" key="5">
    <source>
        <dbReference type="EMBL" id="MCL2916357.1"/>
    </source>
</evidence>
<dbReference type="Pfam" id="PF00501">
    <property type="entry name" value="AMP-binding"/>
    <property type="match status" value="1"/>
</dbReference>
<evidence type="ECO:0000313" key="6">
    <source>
        <dbReference type="Proteomes" id="UP001202831"/>
    </source>
</evidence>
<protein>
    <submittedName>
        <fullName evidence="5">Crotonobetaine/carnitine-CoA ligase</fullName>
        <ecNumber evidence="5">6.2.1.48</ecNumber>
    </submittedName>
</protein>
<dbReference type="Proteomes" id="UP001202831">
    <property type="component" value="Unassembled WGS sequence"/>
</dbReference>
<comment type="caution">
    <text evidence="5">The sequence shown here is derived from an EMBL/GenBank/DDBJ whole genome shotgun (WGS) entry which is preliminary data.</text>
</comment>
<dbReference type="Pfam" id="PF13193">
    <property type="entry name" value="AMP-binding_C"/>
    <property type="match status" value="1"/>
</dbReference>
<gene>
    <name evidence="5" type="primary">caiC</name>
    <name evidence="5" type="ORF">L2725_21715</name>
</gene>
<dbReference type="SUPFAM" id="SSF56801">
    <property type="entry name" value="Acetyl-CoA synthetase-like"/>
    <property type="match status" value="1"/>
</dbReference>
<reference evidence="5 6" key="1">
    <citation type="submission" date="2022-01" db="EMBL/GenBank/DDBJ databases">
        <title>Whole genome-based taxonomy of the Shewanellaceae.</title>
        <authorList>
            <person name="Martin-Rodriguez A.J."/>
        </authorList>
    </citation>
    <scope>NUCLEOTIDE SEQUENCE [LARGE SCALE GENOMIC DNA]</scope>
    <source>
        <strain evidence="5 6">DSM 21332</strain>
    </source>
</reference>
<dbReference type="CDD" id="cd05934">
    <property type="entry name" value="FACL_DitJ_like"/>
    <property type="match status" value="1"/>
</dbReference>
<name>A0ABT0NEW2_9GAMM</name>
<dbReference type="Gene3D" id="3.30.300.30">
    <property type="match status" value="1"/>
</dbReference>
<evidence type="ECO:0000256" key="2">
    <source>
        <dbReference type="ARBA" id="ARBA00022598"/>
    </source>
</evidence>
<dbReference type="PANTHER" id="PTHR43201:SF5">
    <property type="entry name" value="MEDIUM-CHAIN ACYL-COA LIGASE ACSF2, MITOCHONDRIAL"/>
    <property type="match status" value="1"/>
</dbReference>
<evidence type="ECO:0000259" key="3">
    <source>
        <dbReference type="Pfam" id="PF00501"/>
    </source>
</evidence>
<dbReference type="GO" id="GO:0016874">
    <property type="term" value="F:ligase activity"/>
    <property type="evidence" value="ECO:0007669"/>
    <property type="project" value="UniProtKB-KW"/>
</dbReference>
<dbReference type="PROSITE" id="PS00455">
    <property type="entry name" value="AMP_BINDING"/>
    <property type="match status" value="1"/>
</dbReference>
<keyword evidence="6" id="KW-1185">Reference proteome</keyword>
<evidence type="ECO:0000259" key="4">
    <source>
        <dbReference type="Pfam" id="PF13193"/>
    </source>
</evidence>
<feature type="domain" description="AMP-dependent synthetase/ligase" evidence="3">
    <location>
        <begin position="17"/>
        <end position="385"/>
    </location>
</feature>
<dbReference type="InterPro" id="IPR045851">
    <property type="entry name" value="AMP-bd_C_sf"/>
</dbReference>
<accession>A0ABT0NEW2</accession>
<sequence length="521" mass="58877">MDIIGRQSLRQTWDDLAELYGEKTALIVEDIAGHTQQYSYRELNEEINRAANLFTVQGIVKGDKVAVHLRNCAEFILCWFGLAKIGAIVVPVNAHYLRNECSYLLTKCDVHTVVTEKEFLHIYEELAELPEHNLNQLMLARCHDGESYEGTLNFNQLLHQQSAILMSDVPLSAEDTAEILFTSGTTSRPKGVVITHYNLRFAGYYTAWQAAIRSDDVYLTVMPAFHIDCQCTAAMAAFSAGATFVLLEKYSARKFWSQVCKYRATITECIPLMVRTLMLQPKTPWEQNHCLREVFFYLTLSDQEKQAFLDRYQVSFLTSYGMTETIVGLIGDRPGDKRRWPSIGRTGFCYDAQIINSEGAVAAVGEMGEICVKGEPGKTIFKEYYRDPEATAKALSRDGWLRTGDAGYMDEEGFFYFVDRNINMIKRCGENVSCVEIENVISAHPKIFEAAVVGVDDAMCCQAIKAFVIPKEGMEVTEDELLTYCETHLARFKVPSSIEIRKTFARTSTGKVQKHFLCGMN</sequence>
<dbReference type="EC" id="6.2.1.48" evidence="5"/>
<dbReference type="InterPro" id="IPR020845">
    <property type="entry name" value="AMP-binding_CS"/>
</dbReference>
<dbReference type="NCBIfam" id="NF005947">
    <property type="entry name" value="PRK08008.1"/>
    <property type="match status" value="1"/>
</dbReference>